<dbReference type="SUPFAM" id="SSF53807">
    <property type="entry name" value="Helical backbone' metal receptor"/>
    <property type="match status" value="1"/>
</dbReference>
<proteinExistence type="predicted"/>
<keyword evidence="4" id="KW-1185">Reference proteome</keyword>
<dbReference type="InParanoid" id="A0A1B1AIT7"/>
<evidence type="ECO:0000256" key="1">
    <source>
        <dbReference type="SAM" id="SignalP"/>
    </source>
</evidence>
<dbReference type="PROSITE" id="PS50983">
    <property type="entry name" value="FE_B12_PBP"/>
    <property type="match status" value="1"/>
</dbReference>
<dbReference type="PANTHER" id="PTHR30535:SF34">
    <property type="entry name" value="MOLYBDATE-BINDING PROTEIN MOLA"/>
    <property type="match status" value="1"/>
</dbReference>
<dbReference type="Proteomes" id="UP000092498">
    <property type="component" value="Chromosome"/>
</dbReference>
<protein>
    <recommendedName>
        <fullName evidence="2">Fe/B12 periplasmic-binding domain-containing protein</fullName>
    </recommendedName>
</protein>
<dbReference type="STRING" id="1759059.ATE48_11400"/>
<dbReference type="EMBL" id="CP013244">
    <property type="protein sequence ID" value="ANP46478.1"/>
    <property type="molecule type" value="Genomic_DNA"/>
</dbReference>
<dbReference type="InterPro" id="IPR050902">
    <property type="entry name" value="ABC_Transporter_SBP"/>
</dbReference>
<evidence type="ECO:0000259" key="2">
    <source>
        <dbReference type="PROSITE" id="PS50983"/>
    </source>
</evidence>
<keyword evidence="1" id="KW-0732">Signal</keyword>
<organism evidence="3 4">
    <name type="scientific">Candidatus Viadribacter manganicus</name>
    <dbReference type="NCBI Taxonomy" id="1759059"/>
    <lineage>
        <taxon>Bacteria</taxon>
        <taxon>Pseudomonadati</taxon>
        <taxon>Pseudomonadota</taxon>
        <taxon>Alphaproteobacteria</taxon>
        <taxon>Hyphomonadales</taxon>
        <taxon>Hyphomonadaceae</taxon>
        <taxon>Candidatus Viadribacter</taxon>
    </lineage>
</organism>
<dbReference type="Pfam" id="PF01497">
    <property type="entry name" value="Peripla_BP_2"/>
    <property type="match status" value="1"/>
</dbReference>
<evidence type="ECO:0000313" key="3">
    <source>
        <dbReference type="EMBL" id="ANP46478.1"/>
    </source>
</evidence>
<feature type="domain" description="Fe/B12 periplasmic-binding" evidence="2">
    <location>
        <begin position="36"/>
        <end position="279"/>
    </location>
</feature>
<feature type="chain" id="PRO_5008518879" description="Fe/B12 periplasmic-binding domain-containing protein" evidence="1">
    <location>
        <begin position="33"/>
        <end position="279"/>
    </location>
</feature>
<sequence>MKAFGPGCGCGGRIVRWLIAALAFACALPAHAEPRRIVSLDYCADQFVLALADRDQIAALSRGSLRDDSYFRERARGIRQTRGTLEEVLALRPDLVIRNWGGPWDAAEAYGRFDVPVLQVGGTPNFPAARANLIEAAQVLGHPGRGQALARDLDTRLARLALHQRRSPVMYLSGGGAVAGRGTMMDAVITAAGGRNLRTEESWAVLPLEQLVETPPALIALGFFGSSRDRLNAWSPSQHPALQRALSRTRTVALPPATISCEAWYAVDAAELIARALGP</sequence>
<dbReference type="PANTHER" id="PTHR30535">
    <property type="entry name" value="VITAMIN B12-BINDING PROTEIN"/>
    <property type="match status" value="1"/>
</dbReference>
<accession>A0A1B1AIT7</accession>
<dbReference type="OrthoDB" id="1632039at2"/>
<dbReference type="KEGG" id="cbot:ATE48_11400"/>
<gene>
    <name evidence="3" type="ORF">ATE48_11400</name>
</gene>
<reference evidence="3 4" key="1">
    <citation type="submission" date="2015-11" db="EMBL/GenBank/DDBJ databases">
        <title>Whole-Genome Sequence of Candidatus Oderbacter manganicum from the National Park Lower Oder Valley, Germany.</title>
        <authorList>
            <person name="Braun B."/>
            <person name="Liere K."/>
            <person name="Szewzyk U."/>
        </authorList>
    </citation>
    <scope>NUCLEOTIDE SEQUENCE [LARGE SCALE GENOMIC DNA]</scope>
    <source>
        <strain evidence="3 4">OTSz_A_272</strain>
    </source>
</reference>
<feature type="signal peptide" evidence="1">
    <location>
        <begin position="1"/>
        <end position="32"/>
    </location>
</feature>
<evidence type="ECO:0000313" key="4">
    <source>
        <dbReference type="Proteomes" id="UP000092498"/>
    </source>
</evidence>
<dbReference type="InterPro" id="IPR002491">
    <property type="entry name" value="ABC_transptr_periplasmic_BD"/>
</dbReference>
<name>A0A1B1AIT7_9PROT</name>
<dbReference type="Gene3D" id="3.40.50.1980">
    <property type="entry name" value="Nitrogenase molybdenum iron protein domain"/>
    <property type="match status" value="2"/>
</dbReference>
<dbReference type="AlphaFoldDB" id="A0A1B1AIT7"/>